<comment type="caution">
    <text evidence="1">The sequence shown here is derived from an EMBL/GenBank/DDBJ whole genome shotgun (WGS) entry which is preliminary data.</text>
</comment>
<evidence type="ECO:0000313" key="1">
    <source>
        <dbReference type="EMBL" id="VEL29183.1"/>
    </source>
</evidence>
<name>A0A3S5CQY5_9PLAT</name>
<protein>
    <submittedName>
        <fullName evidence="1">Uncharacterized protein</fullName>
    </submittedName>
</protein>
<sequence length="50" mass="5749">MPPDSVAYRRARHVLSENWRVLESLKALKTGQLDLLGKLMYQSHASLRLV</sequence>
<dbReference type="OrthoDB" id="275179at2759"/>
<dbReference type="EMBL" id="CAAALY010101039">
    <property type="protein sequence ID" value="VEL29183.1"/>
    <property type="molecule type" value="Genomic_DNA"/>
</dbReference>
<dbReference type="SUPFAM" id="SSF55060">
    <property type="entry name" value="GHMP Kinase, C-terminal domain"/>
    <property type="match status" value="1"/>
</dbReference>
<evidence type="ECO:0000313" key="2">
    <source>
        <dbReference type="Proteomes" id="UP000784294"/>
    </source>
</evidence>
<dbReference type="InterPro" id="IPR036554">
    <property type="entry name" value="GHMP_kinase_C_sf"/>
</dbReference>
<accession>A0A3S5CQY5</accession>
<dbReference type="Proteomes" id="UP000784294">
    <property type="component" value="Unassembled WGS sequence"/>
</dbReference>
<gene>
    <name evidence="1" type="ORF">PXEA_LOCUS22623</name>
</gene>
<proteinExistence type="predicted"/>
<keyword evidence="2" id="KW-1185">Reference proteome</keyword>
<organism evidence="1 2">
    <name type="scientific">Protopolystoma xenopodis</name>
    <dbReference type="NCBI Taxonomy" id="117903"/>
    <lineage>
        <taxon>Eukaryota</taxon>
        <taxon>Metazoa</taxon>
        <taxon>Spiralia</taxon>
        <taxon>Lophotrochozoa</taxon>
        <taxon>Platyhelminthes</taxon>
        <taxon>Monogenea</taxon>
        <taxon>Polyopisthocotylea</taxon>
        <taxon>Polystomatidea</taxon>
        <taxon>Polystomatidae</taxon>
        <taxon>Protopolystoma</taxon>
    </lineage>
</organism>
<dbReference type="Gene3D" id="3.30.70.890">
    <property type="entry name" value="GHMP kinase, C-terminal domain"/>
    <property type="match status" value="1"/>
</dbReference>
<reference evidence="1" key="1">
    <citation type="submission" date="2018-11" db="EMBL/GenBank/DDBJ databases">
        <authorList>
            <consortium name="Pathogen Informatics"/>
        </authorList>
    </citation>
    <scope>NUCLEOTIDE SEQUENCE</scope>
</reference>
<dbReference type="AlphaFoldDB" id="A0A3S5CQY5"/>